<organism evidence="3 4">
    <name type="scientific">Protea cynaroides</name>
    <dbReference type="NCBI Taxonomy" id="273540"/>
    <lineage>
        <taxon>Eukaryota</taxon>
        <taxon>Viridiplantae</taxon>
        <taxon>Streptophyta</taxon>
        <taxon>Embryophyta</taxon>
        <taxon>Tracheophyta</taxon>
        <taxon>Spermatophyta</taxon>
        <taxon>Magnoliopsida</taxon>
        <taxon>Proteales</taxon>
        <taxon>Proteaceae</taxon>
        <taxon>Protea</taxon>
    </lineage>
</organism>
<name>A0A9Q0QWQ4_9MAGN</name>
<dbReference type="OrthoDB" id="26525at2759"/>
<keyword evidence="1" id="KW-0106">Calcium</keyword>
<dbReference type="InterPro" id="IPR018247">
    <property type="entry name" value="EF_Hand_1_Ca_BS"/>
</dbReference>
<dbReference type="EMBL" id="JAMYWD010000004">
    <property type="protein sequence ID" value="KAJ4974535.1"/>
    <property type="molecule type" value="Genomic_DNA"/>
</dbReference>
<evidence type="ECO:0000259" key="2">
    <source>
        <dbReference type="PROSITE" id="PS50222"/>
    </source>
</evidence>
<evidence type="ECO:0000313" key="4">
    <source>
        <dbReference type="Proteomes" id="UP001141806"/>
    </source>
</evidence>
<sequence>MCPSHRTKSPSRECFAKGASDFRPAFDLLDTGKDGKIISIQTIFESTHFFFSSSSFSVNVAKEDDIGSMISQFNFFVFQFLSCGCHFEPDHKIVNDISIKGGCVSVGGYLSLGYLNDHSLMPSPCADNWVMQDMFRIMDRDGNGKVGIDDLTNYMSWVGFQASD</sequence>
<dbReference type="PROSITE" id="PS00018">
    <property type="entry name" value="EF_HAND_1"/>
    <property type="match status" value="1"/>
</dbReference>
<dbReference type="InterPro" id="IPR011992">
    <property type="entry name" value="EF-hand-dom_pair"/>
</dbReference>
<proteinExistence type="predicted"/>
<dbReference type="AlphaFoldDB" id="A0A9Q0QWQ4"/>
<evidence type="ECO:0000256" key="1">
    <source>
        <dbReference type="ARBA" id="ARBA00022837"/>
    </source>
</evidence>
<dbReference type="PROSITE" id="PS50222">
    <property type="entry name" value="EF_HAND_2"/>
    <property type="match status" value="1"/>
</dbReference>
<dbReference type="InterPro" id="IPR002048">
    <property type="entry name" value="EF_hand_dom"/>
</dbReference>
<reference evidence="3" key="1">
    <citation type="journal article" date="2023" name="Plant J.">
        <title>The genome of the king protea, Protea cynaroides.</title>
        <authorList>
            <person name="Chang J."/>
            <person name="Duong T.A."/>
            <person name="Schoeman C."/>
            <person name="Ma X."/>
            <person name="Roodt D."/>
            <person name="Barker N."/>
            <person name="Li Z."/>
            <person name="Van de Peer Y."/>
            <person name="Mizrachi E."/>
        </authorList>
    </citation>
    <scope>NUCLEOTIDE SEQUENCE</scope>
    <source>
        <tissue evidence="3">Young leaves</tissue>
    </source>
</reference>
<protein>
    <recommendedName>
        <fullName evidence="2">EF-hand domain-containing protein</fullName>
    </recommendedName>
</protein>
<dbReference type="SUPFAM" id="SSF47473">
    <property type="entry name" value="EF-hand"/>
    <property type="match status" value="1"/>
</dbReference>
<gene>
    <name evidence="3" type="ORF">NE237_007709</name>
</gene>
<keyword evidence="4" id="KW-1185">Reference proteome</keyword>
<dbReference type="Proteomes" id="UP001141806">
    <property type="component" value="Unassembled WGS sequence"/>
</dbReference>
<accession>A0A9Q0QWQ4</accession>
<feature type="domain" description="EF-hand" evidence="2">
    <location>
        <begin position="131"/>
        <end position="161"/>
    </location>
</feature>
<dbReference type="GO" id="GO:0005509">
    <property type="term" value="F:calcium ion binding"/>
    <property type="evidence" value="ECO:0007669"/>
    <property type="project" value="InterPro"/>
</dbReference>
<evidence type="ECO:0000313" key="3">
    <source>
        <dbReference type="EMBL" id="KAJ4974535.1"/>
    </source>
</evidence>
<comment type="caution">
    <text evidence="3">The sequence shown here is derived from an EMBL/GenBank/DDBJ whole genome shotgun (WGS) entry which is preliminary data.</text>
</comment>